<dbReference type="AlphaFoldDB" id="A0A6B3SPK0"/>
<accession>A0A6B3SPK0</accession>
<name>A0A6B3SPK0_9BURK</name>
<keyword evidence="1" id="KW-0732">Signal</keyword>
<proteinExistence type="predicted"/>
<evidence type="ECO:0000313" key="4">
    <source>
        <dbReference type="Proteomes" id="UP000482155"/>
    </source>
</evidence>
<dbReference type="RefSeq" id="WP_163960823.1">
    <property type="nucleotide sequence ID" value="NZ_JAAIVB010000012.1"/>
</dbReference>
<dbReference type="PANTHER" id="PTHR30024:SF2">
    <property type="entry name" value="ABC TRANSPORTER SUBSTRATE-BINDING PROTEIN"/>
    <property type="match status" value="1"/>
</dbReference>
<gene>
    <name evidence="3" type="ORF">G3574_04510</name>
</gene>
<dbReference type="Gene3D" id="3.40.190.10">
    <property type="entry name" value="Periplasmic binding protein-like II"/>
    <property type="match status" value="2"/>
</dbReference>
<comment type="caution">
    <text evidence="3">The sequence shown here is derived from an EMBL/GenBank/DDBJ whole genome shotgun (WGS) entry which is preliminary data.</text>
</comment>
<evidence type="ECO:0000259" key="2">
    <source>
        <dbReference type="Pfam" id="PF09084"/>
    </source>
</evidence>
<evidence type="ECO:0000256" key="1">
    <source>
        <dbReference type="SAM" id="SignalP"/>
    </source>
</evidence>
<organism evidence="3 4">
    <name type="scientific">Noviherbaspirillum galbum</name>
    <dbReference type="NCBI Taxonomy" id="2709383"/>
    <lineage>
        <taxon>Bacteria</taxon>
        <taxon>Pseudomonadati</taxon>
        <taxon>Pseudomonadota</taxon>
        <taxon>Betaproteobacteria</taxon>
        <taxon>Burkholderiales</taxon>
        <taxon>Oxalobacteraceae</taxon>
        <taxon>Noviherbaspirillum</taxon>
    </lineage>
</organism>
<dbReference type="InterPro" id="IPR015168">
    <property type="entry name" value="SsuA/THI5"/>
</dbReference>
<dbReference type="SUPFAM" id="SSF53850">
    <property type="entry name" value="Periplasmic binding protein-like II"/>
    <property type="match status" value="1"/>
</dbReference>
<protein>
    <submittedName>
        <fullName evidence="3">ABC transporter substrate-binding protein</fullName>
    </submittedName>
</protein>
<sequence length="339" mass="36602">MKRRSFTKLVLNTALAALAASALSAHAEAGKIRISHGYGILYLPLMVMRDQQLIEKHAKSAGLGDVKTEWLTLDGGNVINDAMLAGNLDVAGIGAPGFITLWSKAHGIPRSEVIGLGALSTSSLWLNTNNPNIKSLKDFTPKDKIAIPGIKTSLSAVVLQMVAAKEFGADNYAKLDPMTVSLGHPEAVGSLLSGKTEITAHFTSPPFSYQELKDSRITRVVDSAKVLGNITLDVVFAAKPFVDQNPKLTKAFMAAQEEANAYIQKDHKGAAATFLRVSKVKMTQDEVEKMLDDPETQFSTTPNGISQYINFMGKAGTIKTKPAKWNELFVPEFQSRQGS</sequence>
<dbReference type="Pfam" id="PF09084">
    <property type="entry name" value="NMT1"/>
    <property type="match status" value="1"/>
</dbReference>
<dbReference type="Proteomes" id="UP000482155">
    <property type="component" value="Unassembled WGS sequence"/>
</dbReference>
<keyword evidence="4" id="KW-1185">Reference proteome</keyword>
<dbReference type="PANTHER" id="PTHR30024">
    <property type="entry name" value="ALIPHATIC SULFONATES-BINDING PROTEIN-RELATED"/>
    <property type="match status" value="1"/>
</dbReference>
<reference evidence="3 4" key="1">
    <citation type="submission" date="2020-02" db="EMBL/GenBank/DDBJ databases">
        <authorList>
            <person name="Kim M.K."/>
        </authorList>
    </citation>
    <scope>NUCLEOTIDE SEQUENCE [LARGE SCALE GENOMIC DNA]</scope>
    <source>
        <strain evidence="3 4">17J57-3</strain>
    </source>
</reference>
<feature type="signal peptide" evidence="1">
    <location>
        <begin position="1"/>
        <end position="27"/>
    </location>
</feature>
<evidence type="ECO:0000313" key="3">
    <source>
        <dbReference type="EMBL" id="NEX60332.1"/>
    </source>
</evidence>
<dbReference type="EMBL" id="JAAIVB010000012">
    <property type="protein sequence ID" value="NEX60332.1"/>
    <property type="molecule type" value="Genomic_DNA"/>
</dbReference>
<feature type="domain" description="SsuA/THI5-like" evidence="2">
    <location>
        <begin position="100"/>
        <end position="266"/>
    </location>
</feature>
<feature type="chain" id="PRO_5025591885" evidence="1">
    <location>
        <begin position="28"/>
        <end position="339"/>
    </location>
</feature>